<reference evidence="3" key="2">
    <citation type="submission" date="2015-01" db="EMBL/GenBank/DDBJ databases">
        <title>Comparative genome analysis of Bacillus coagulans HM-08, Clostridium butyricum HM-68, Bacillus subtilis HM-66 and Bacillus paralicheniformis BL-09.</title>
        <authorList>
            <person name="Zhang H."/>
        </authorList>
    </citation>
    <scope>NUCLEOTIDE SEQUENCE [LARGE SCALE GENOMIC DNA]</scope>
    <source>
        <strain evidence="3">HM-08</strain>
    </source>
</reference>
<reference evidence="4" key="3">
    <citation type="submission" date="2016-01" db="EMBL/GenBank/DDBJ databases">
        <authorList>
            <person name="Mitreva M."/>
            <person name="Pepin K.H."/>
            <person name="Mihindukulasuriya K.A."/>
            <person name="Fulton R."/>
            <person name="Fronick C."/>
            <person name="O'Laughlin M."/>
            <person name="Miner T."/>
            <person name="Herter B."/>
            <person name="Rosa B.A."/>
            <person name="Cordes M."/>
            <person name="Tomlinson C."/>
            <person name="Wollam A."/>
            <person name="Palsikar V.B."/>
            <person name="Mardis E.R."/>
            <person name="Wilson R.K."/>
        </authorList>
    </citation>
    <scope>NUCLEOTIDE SEQUENCE [LARGE SCALE GENOMIC DNA]</scope>
    <source>
        <strain evidence="4">GED7749B</strain>
    </source>
</reference>
<gene>
    <name evidence="2" type="ORF">HMPREF3213_00438</name>
    <name evidence="1" type="ORF">SB48_HM08orf00656</name>
</gene>
<dbReference type="PATRIC" id="fig|1398.18.peg.429"/>
<evidence type="ECO:0000313" key="1">
    <source>
        <dbReference type="EMBL" id="AJO21219.1"/>
    </source>
</evidence>
<sequence>MKVQAKKLFIGTGKYNRPARKRRAFPPLKPENLSCMLMQKKRCRQKEK</sequence>
<dbReference type="EMBL" id="LRPN01000016">
    <property type="protein sequence ID" value="KWZ85411.1"/>
    <property type="molecule type" value="Genomic_DNA"/>
</dbReference>
<evidence type="ECO:0000313" key="2">
    <source>
        <dbReference type="EMBL" id="KWZ85411.1"/>
    </source>
</evidence>
<reference evidence="1" key="1">
    <citation type="submission" date="2015-01" db="EMBL/GenBank/DDBJ databases">
        <title>Comparative genome analysis of Bacillus coagulans HM-08, Clostridium butyricum HM-68, Bacillus subtilis HM-66 and Bacillus licheniformis BL-09.</title>
        <authorList>
            <person name="Zhang H."/>
        </authorList>
    </citation>
    <scope>NUCLEOTIDE SEQUENCE [LARGE SCALE GENOMIC DNA]</scope>
    <source>
        <strain evidence="1">HM-08</strain>
    </source>
</reference>
<evidence type="ECO:0000313" key="3">
    <source>
        <dbReference type="Proteomes" id="UP000032024"/>
    </source>
</evidence>
<evidence type="ECO:0000313" key="4">
    <source>
        <dbReference type="Proteomes" id="UP000070376"/>
    </source>
</evidence>
<dbReference type="Proteomes" id="UP000070376">
    <property type="component" value="Unassembled WGS sequence"/>
</dbReference>
<reference evidence="2" key="4">
    <citation type="submission" date="2016-01" db="EMBL/GenBank/DDBJ databases">
        <authorList>
            <person name="Oliw E.H."/>
        </authorList>
    </citation>
    <scope>NUCLEOTIDE SEQUENCE [LARGE SCALE GENOMIC DNA]</scope>
    <source>
        <strain evidence="2">GED7749B</strain>
    </source>
</reference>
<name>A0A0C5C3P0_HEYCO</name>
<dbReference type="AlphaFoldDB" id="A0A0C5C3P0"/>
<dbReference type="EMBL" id="CP010525">
    <property type="protein sequence ID" value="AJO21219.1"/>
    <property type="molecule type" value="Genomic_DNA"/>
</dbReference>
<dbReference type="Proteomes" id="UP000032024">
    <property type="component" value="Chromosome"/>
</dbReference>
<keyword evidence="3" id="KW-1185">Reference proteome</keyword>
<accession>A0A0C5C3P0</accession>
<proteinExistence type="predicted"/>
<protein>
    <submittedName>
        <fullName evidence="2">Uncharacterized protein</fullName>
    </submittedName>
</protein>
<organism evidence="2 4">
    <name type="scientific">Heyndrickxia coagulans</name>
    <name type="common">Weizmannia coagulans</name>
    <dbReference type="NCBI Taxonomy" id="1398"/>
    <lineage>
        <taxon>Bacteria</taxon>
        <taxon>Bacillati</taxon>
        <taxon>Bacillota</taxon>
        <taxon>Bacilli</taxon>
        <taxon>Bacillales</taxon>
        <taxon>Bacillaceae</taxon>
        <taxon>Heyndrickxia</taxon>
    </lineage>
</organism>
<dbReference type="STRING" id="1398.AB434_0739"/>